<sequence>MSFIGQKAEVKHTWANYKLIKPLSSGAFGRVLHMTQIDNNKEVVIKRVQYLSDEEKKIGDDEVKMLIKAQSKHIVKYIESFIDGLDLCIVMEFCVGGNLRVLIQALKKMSIKDRKMKCYMPFYQMLSSLAHLHSLGIVHRDLKPENVFLDENGNTKTADFGLASTMISKSYLKSAGTAVYAPREAHEQNKMIFASDIWVLAVIVIEMLTGVHPYAGRRVNDTIENITKGKMVVPLRDYINGELKDMLMNMLNVDADKRPTAKELLETELMQFQAQIDRLNELQGKNIGNEQQNKKINELEAKIRQLETLNGKERQDKEKEKRRTDQSDKEKRTLLENQSLNQQEFDEVLTSISLIGSSHADEVISQIEWIIMKNELEKEERGTIAQIEQIKKKKIQICQKIIAYLLGKEDDESREIAIEAGIIDVLIHLFRTQPLEQIKPTHAWAFFVFTYPVSYEIKCILAEKKPFPALFRLLDHQDYVILRRAVTSINNIISGSADASSLNQTNTHFQTVASCSGIEKLYSLFKKNKYEKIINISALCIGHLFKAKEITIIELKKDVISHLKSIYNNPNSSYKWNAKWALQYLAENSVNRVEIEKDGFKIPE</sequence>
<name>A0A5J4W0I8_9EUKA</name>
<dbReference type="Pfam" id="PF00069">
    <property type="entry name" value="Pkinase"/>
    <property type="match status" value="1"/>
</dbReference>
<dbReference type="PROSITE" id="PS50011">
    <property type="entry name" value="PROTEIN_KINASE_DOM"/>
    <property type="match status" value="1"/>
</dbReference>
<dbReference type="InterPro" id="IPR008271">
    <property type="entry name" value="Ser/Thr_kinase_AS"/>
</dbReference>
<evidence type="ECO:0000256" key="3">
    <source>
        <dbReference type="ARBA" id="ARBA00022679"/>
    </source>
</evidence>
<evidence type="ECO:0000313" key="11">
    <source>
        <dbReference type="EMBL" id="KAA6388348.1"/>
    </source>
</evidence>
<organism evidence="11 12">
    <name type="scientific">Streblomastix strix</name>
    <dbReference type="NCBI Taxonomy" id="222440"/>
    <lineage>
        <taxon>Eukaryota</taxon>
        <taxon>Metamonada</taxon>
        <taxon>Preaxostyla</taxon>
        <taxon>Oxymonadida</taxon>
        <taxon>Streblomastigidae</taxon>
        <taxon>Streblomastix</taxon>
    </lineage>
</organism>
<dbReference type="EMBL" id="SNRW01004023">
    <property type="protein sequence ID" value="KAA6388348.1"/>
    <property type="molecule type" value="Genomic_DNA"/>
</dbReference>
<feature type="region of interest" description="Disordered" evidence="9">
    <location>
        <begin position="307"/>
        <end position="337"/>
    </location>
</feature>
<evidence type="ECO:0000259" key="10">
    <source>
        <dbReference type="PROSITE" id="PS50011"/>
    </source>
</evidence>
<evidence type="ECO:0000313" key="12">
    <source>
        <dbReference type="Proteomes" id="UP000324800"/>
    </source>
</evidence>
<dbReference type="InterPro" id="IPR050660">
    <property type="entry name" value="NEK_Ser/Thr_kinase"/>
</dbReference>
<evidence type="ECO:0000256" key="1">
    <source>
        <dbReference type="ARBA" id="ARBA00012513"/>
    </source>
</evidence>
<dbReference type="GO" id="GO:0004674">
    <property type="term" value="F:protein serine/threonine kinase activity"/>
    <property type="evidence" value="ECO:0007669"/>
    <property type="project" value="UniProtKB-KW"/>
</dbReference>
<evidence type="ECO:0000256" key="6">
    <source>
        <dbReference type="ARBA" id="ARBA00022840"/>
    </source>
</evidence>
<keyword evidence="5" id="KW-0418">Kinase</keyword>
<comment type="catalytic activity">
    <reaction evidence="7">
        <text>L-threonyl-[protein] + ATP = O-phospho-L-threonyl-[protein] + ADP + H(+)</text>
        <dbReference type="Rhea" id="RHEA:46608"/>
        <dbReference type="Rhea" id="RHEA-COMP:11060"/>
        <dbReference type="Rhea" id="RHEA-COMP:11605"/>
        <dbReference type="ChEBI" id="CHEBI:15378"/>
        <dbReference type="ChEBI" id="CHEBI:30013"/>
        <dbReference type="ChEBI" id="CHEBI:30616"/>
        <dbReference type="ChEBI" id="CHEBI:61977"/>
        <dbReference type="ChEBI" id="CHEBI:456216"/>
        <dbReference type="EC" id="2.7.11.1"/>
    </reaction>
</comment>
<evidence type="ECO:0000256" key="5">
    <source>
        <dbReference type="ARBA" id="ARBA00022777"/>
    </source>
</evidence>
<dbReference type="GO" id="GO:0005524">
    <property type="term" value="F:ATP binding"/>
    <property type="evidence" value="ECO:0007669"/>
    <property type="project" value="UniProtKB-KW"/>
</dbReference>
<comment type="caution">
    <text evidence="11">The sequence shown here is derived from an EMBL/GenBank/DDBJ whole genome shotgun (WGS) entry which is preliminary data.</text>
</comment>
<dbReference type="InterPro" id="IPR011009">
    <property type="entry name" value="Kinase-like_dom_sf"/>
</dbReference>
<gene>
    <name evidence="11" type="ORF">EZS28_016126</name>
</gene>
<dbReference type="SUPFAM" id="SSF48371">
    <property type="entry name" value="ARM repeat"/>
    <property type="match status" value="1"/>
</dbReference>
<feature type="compositionally biased region" description="Basic and acidic residues" evidence="9">
    <location>
        <begin position="307"/>
        <end position="334"/>
    </location>
</feature>
<dbReference type="PROSITE" id="PS00108">
    <property type="entry name" value="PROTEIN_KINASE_ST"/>
    <property type="match status" value="1"/>
</dbReference>
<dbReference type="Gene3D" id="1.25.10.10">
    <property type="entry name" value="Leucine-rich Repeat Variant"/>
    <property type="match status" value="1"/>
</dbReference>
<keyword evidence="3" id="KW-0808">Transferase</keyword>
<keyword evidence="6" id="KW-0067">ATP-binding</keyword>
<protein>
    <recommendedName>
        <fullName evidence="1">non-specific serine/threonine protein kinase</fullName>
        <ecNumber evidence="1">2.7.11.1</ecNumber>
    </recommendedName>
</protein>
<dbReference type="Proteomes" id="UP000324800">
    <property type="component" value="Unassembled WGS sequence"/>
</dbReference>
<dbReference type="InterPro" id="IPR000719">
    <property type="entry name" value="Prot_kinase_dom"/>
</dbReference>
<dbReference type="SMART" id="SM00220">
    <property type="entry name" value="S_TKc"/>
    <property type="match status" value="1"/>
</dbReference>
<evidence type="ECO:0000256" key="8">
    <source>
        <dbReference type="ARBA" id="ARBA00048679"/>
    </source>
</evidence>
<dbReference type="InterPro" id="IPR016024">
    <property type="entry name" value="ARM-type_fold"/>
</dbReference>
<dbReference type="SUPFAM" id="SSF56112">
    <property type="entry name" value="Protein kinase-like (PK-like)"/>
    <property type="match status" value="1"/>
</dbReference>
<evidence type="ECO:0000256" key="9">
    <source>
        <dbReference type="SAM" id="MobiDB-lite"/>
    </source>
</evidence>
<dbReference type="PANTHER" id="PTHR43671">
    <property type="entry name" value="SERINE/THREONINE-PROTEIN KINASE NEK"/>
    <property type="match status" value="1"/>
</dbReference>
<proteinExistence type="predicted"/>
<keyword evidence="4" id="KW-0547">Nucleotide-binding</keyword>
<comment type="catalytic activity">
    <reaction evidence="8">
        <text>L-seryl-[protein] + ATP = O-phospho-L-seryl-[protein] + ADP + H(+)</text>
        <dbReference type="Rhea" id="RHEA:17989"/>
        <dbReference type="Rhea" id="RHEA-COMP:9863"/>
        <dbReference type="Rhea" id="RHEA-COMP:11604"/>
        <dbReference type="ChEBI" id="CHEBI:15378"/>
        <dbReference type="ChEBI" id="CHEBI:29999"/>
        <dbReference type="ChEBI" id="CHEBI:30616"/>
        <dbReference type="ChEBI" id="CHEBI:83421"/>
        <dbReference type="ChEBI" id="CHEBI:456216"/>
        <dbReference type="EC" id="2.7.11.1"/>
    </reaction>
</comment>
<accession>A0A5J4W0I8</accession>
<dbReference type="EC" id="2.7.11.1" evidence="1"/>
<dbReference type="Gene3D" id="1.10.510.10">
    <property type="entry name" value="Transferase(Phosphotransferase) domain 1"/>
    <property type="match status" value="1"/>
</dbReference>
<feature type="domain" description="Protein kinase" evidence="10">
    <location>
        <begin position="17"/>
        <end position="270"/>
    </location>
</feature>
<keyword evidence="2" id="KW-0723">Serine/threonine-protein kinase</keyword>
<dbReference type="AlphaFoldDB" id="A0A5J4W0I8"/>
<dbReference type="InterPro" id="IPR011989">
    <property type="entry name" value="ARM-like"/>
</dbReference>
<evidence type="ECO:0000256" key="4">
    <source>
        <dbReference type="ARBA" id="ARBA00022741"/>
    </source>
</evidence>
<reference evidence="11 12" key="1">
    <citation type="submission" date="2019-03" db="EMBL/GenBank/DDBJ databases">
        <title>Single cell metagenomics reveals metabolic interactions within the superorganism composed of flagellate Streblomastix strix and complex community of Bacteroidetes bacteria on its surface.</title>
        <authorList>
            <person name="Treitli S.C."/>
            <person name="Kolisko M."/>
            <person name="Husnik F."/>
            <person name="Keeling P."/>
            <person name="Hampl V."/>
        </authorList>
    </citation>
    <scope>NUCLEOTIDE SEQUENCE [LARGE SCALE GENOMIC DNA]</scope>
    <source>
        <strain evidence="11">ST1C</strain>
    </source>
</reference>
<evidence type="ECO:0000256" key="2">
    <source>
        <dbReference type="ARBA" id="ARBA00022527"/>
    </source>
</evidence>
<dbReference type="PANTHER" id="PTHR43671:SF98">
    <property type="entry name" value="SERINE_THREONINE-PROTEIN KINASE NEK11"/>
    <property type="match status" value="1"/>
</dbReference>
<evidence type="ECO:0000256" key="7">
    <source>
        <dbReference type="ARBA" id="ARBA00047899"/>
    </source>
</evidence>